<feature type="region of interest" description="Disordered" evidence="1">
    <location>
        <begin position="33"/>
        <end position="55"/>
    </location>
</feature>
<dbReference type="EMBL" id="MN739367">
    <property type="protein sequence ID" value="QHT01266.1"/>
    <property type="molecule type" value="Genomic_DNA"/>
</dbReference>
<reference evidence="2" key="1">
    <citation type="journal article" date="2020" name="Nature">
        <title>Giant virus diversity and host interactions through global metagenomics.</title>
        <authorList>
            <person name="Schulz F."/>
            <person name="Roux S."/>
            <person name="Paez-Espino D."/>
            <person name="Jungbluth S."/>
            <person name="Walsh D.A."/>
            <person name="Denef V.J."/>
            <person name="McMahon K.D."/>
            <person name="Konstantinidis K.T."/>
            <person name="Eloe-Fadrosh E.A."/>
            <person name="Kyrpides N.C."/>
            <person name="Woyke T."/>
        </authorList>
    </citation>
    <scope>NUCLEOTIDE SEQUENCE</scope>
    <source>
        <strain evidence="2">GVMAG-M-3300020192-26</strain>
    </source>
</reference>
<name>A0A6C0C949_9ZZZZ</name>
<protein>
    <submittedName>
        <fullName evidence="2">Uncharacterized protein</fullName>
    </submittedName>
</protein>
<proteinExistence type="predicted"/>
<evidence type="ECO:0000313" key="2">
    <source>
        <dbReference type="EMBL" id="QHT01266.1"/>
    </source>
</evidence>
<dbReference type="AlphaFoldDB" id="A0A6C0C949"/>
<organism evidence="2">
    <name type="scientific">viral metagenome</name>
    <dbReference type="NCBI Taxonomy" id="1070528"/>
    <lineage>
        <taxon>unclassified sequences</taxon>
        <taxon>metagenomes</taxon>
        <taxon>organismal metagenomes</taxon>
    </lineage>
</organism>
<sequence>MEFLNTKPRFRVRFKEFVDVSIFNLGSSICDDKTSREHTQPGKLIGGIDKAQPLH</sequence>
<accession>A0A6C0C949</accession>
<evidence type="ECO:0000256" key="1">
    <source>
        <dbReference type="SAM" id="MobiDB-lite"/>
    </source>
</evidence>